<comment type="function">
    <text evidence="8">Conversion of 1,4-dihydroxy-2-naphthoate (DHNA) to demethylmenaquinone (DMK).</text>
</comment>
<protein>
    <recommendedName>
        <fullName evidence="8 9">1,4-dihydroxy-2-naphthoate octaprenyltransferase</fullName>
        <shortName evidence="8">DHNA-octaprenyltransferase</shortName>
        <ecNumber evidence="8 9">2.5.1.74</ecNumber>
    </recommendedName>
</protein>
<feature type="transmembrane region" description="Helical" evidence="8">
    <location>
        <begin position="112"/>
        <end position="129"/>
    </location>
</feature>
<dbReference type="Gene3D" id="1.10.357.140">
    <property type="entry name" value="UbiA prenyltransferase"/>
    <property type="match status" value="1"/>
</dbReference>
<keyword evidence="11" id="KW-1185">Reference proteome</keyword>
<comment type="caution">
    <text evidence="10">The sequence shown here is derived from an EMBL/GenBank/DDBJ whole genome shotgun (WGS) entry which is preliminary data.</text>
</comment>
<accession>A0ABS9IVS9</accession>
<dbReference type="PANTHER" id="PTHR13929">
    <property type="entry name" value="1,4-DIHYDROXY-2-NAPHTHOATE OCTAPRENYLTRANSFERASE"/>
    <property type="match status" value="1"/>
</dbReference>
<dbReference type="EMBL" id="JAKKOR010000011">
    <property type="protein sequence ID" value="MCF8589672.1"/>
    <property type="molecule type" value="Genomic_DNA"/>
</dbReference>
<evidence type="ECO:0000256" key="9">
    <source>
        <dbReference type="NCBIfam" id="TIGR00751"/>
    </source>
</evidence>
<dbReference type="PIRSF" id="PIRSF005355">
    <property type="entry name" value="UBIAD1"/>
    <property type="match status" value="1"/>
</dbReference>
<feature type="transmembrane region" description="Helical" evidence="8">
    <location>
        <begin position="268"/>
        <end position="288"/>
    </location>
</feature>
<proteinExistence type="inferred from homology"/>
<dbReference type="InterPro" id="IPR004657">
    <property type="entry name" value="MenA"/>
</dbReference>
<keyword evidence="6 8" id="KW-1133">Transmembrane helix</keyword>
<dbReference type="CDD" id="cd13962">
    <property type="entry name" value="PT_UbiA_UBIAD1"/>
    <property type="match status" value="1"/>
</dbReference>
<dbReference type="PANTHER" id="PTHR13929:SF0">
    <property type="entry name" value="UBIA PRENYLTRANSFERASE DOMAIN-CONTAINING PROTEIN 1"/>
    <property type="match status" value="1"/>
</dbReference>
<comment type="similarity">
    <text evidence="8">Belongs to the MenA family. Type 1 subfamily.</text>
</comment>
<dbReference type="RefSeq" id="WP_236998904.1">
    <property type="nucleotide sequence ID" value="NZ_JAKKOR010000011.1"/>
</dbReference>
<organism evidence="10 11">
    <name type="scientific">Gordonia liuliyuniae</name>
    <dbReference type="NCBI Taxonomy" id="2911517"/>
    <lineage>
        <taxon>Bacteria</taxon>
        <taxon>Bacillati</taxon>
        <taxon>Actinomycetota</taxon>
        <taxon>Actinomycetes</taxon>
        <taxon>Mycobacteriales</taxon>
        <taxon>Gordoniaceae</taxon>
        <taxon>Gordonia</taxon>
    </lineage>
</organism>
<keyword evidence="3 8" id="KW-1003">Cell membrane</keyword>
<comment type="subcellular location">
    <subcellularLocation>
        <location evidence="8">Cell membrane</location>
        <topology evidence="8">Multi-pass membrane protein</topology>
    </subcellularLocation>
    <subcellularLocation>
        <location evidence="1">Membrane</location>
        <topology evidence="1">Multi-pass membrane protein</topology>
    </subcellularLocation>
</comment>
<keyword evidence="5 8" id="KW-0812">Transmembrane</keyword>
<dbReference type="HAMAP" id="MF_01937">
    <property type="entry name" value="MenA_1"/>
    <property type="match status" value="1"/>
</dbReference>
<evidence type="ECO:0000313" key="11">
    <source>
        <dbReference type="Proteomes" id="UP001200110"/>
    </source>
</evidence>
<dbReference type="InterPro" id="IPR000537">
    <property type="entry name" value="UbiA_prenyltransferase"/>
</dbReference>
<dbReference type="NCBIfam" id="NF004751">
    <property type="entry name" value="PRK06080.1-3"/>
    <property type="match status" value="1"/>
</dbReference>
<evidence type="ECO:0000256" key="6">
    <source>
        <dbReference type="ARBA" id="ARBA00022989"/>
    </source>
</evidence>
<feature type="transmembrane region" description="Helical" evidence="8">
    <location>
        <begin position="237"/>
        <end position="256"/>
    </location>
</feature>
<evidence type="ECO:0000313" key="10">
    <source>
        <dbReference type="EMBL" id="MCF8589672.1"/>
    </source>
</evidence>
<feature type="transmembrane region" description="Helical" evidence="8">
    <location>
        <begin position="211"/>
        <end position="231"/>
    </location>
</feature>
<evidence type="ECO:0000256" key="2">
    <source>
        <dbReference type="ARBA" id="ARBA00022428"/>
    </source>
</evidence>
<name>A0ABS9IVS9_9ACTN</name>
<feature type="transmembrane region" description="Helical" evidence="8">
    <location>
        <begin position="87"/>
        <end position="106"/>
    </location>
</feature>
<evidence type="ECO:0000256" key="8">
    <source>
        <dbReference type="HAMAP-Rule" id="MF_01937"/>
    </source>
</evidence>
<dbReference type="GO" id="GO:0046428">
    <property type="term" value="F:1,4-dihydroxy-2-naphthoate polyprenyltransferase activity"/>
    <property type="evidence" value="ECO:0007669"/>
    <property type="project" value="UniProtKB-EC"/>
</dbReference>
<evidence type="ECO:0000256" key="3">
    <source>
        <dbReference type="ARBA" id="ARBA00022475"/>
    </source>
</evidence>
<evidence type="ECO:0000256" key="5">
    <source>
        <dbReference type="ARBA" id="ARBA00022692"/>
    </source>
</evidence>
<dbReference type="NCBIfam" id="TIGR00751">
    <property type="entry name" value="menA"/>
    <property type="match status" value="1"/>
</dbReference>
<comment type="pathway">
    <text evidence="8">Quinol/quinone metabolism; menaquinone biosynthesis; menaquinol from 1,4-dihydroxy-2-naphthoate: step 1/2.</text>
</comment>
<keyword evidence="7 8" id="KW-0472">Membrane</keyword>
<keyword evidence="4 8" id="KW-0808">Transferase</keyword>
<feature type="transmembrane region" description="Helical" evidence="8">
    <location>
        <begin position="38"/>
        <end position="58"/>
    </location>
</feature>
<comment type="catalytic activity">
    <reaction evidence="8">
        <text>an all-trans-polyprenyl diphosphate + 1,4-dihydroxy-2-naphthoate + H(+) = a 2-demethylmenaquinol + CO2 + diphosphate</text>
        <dbReference type="Rhea" id="RHEA:26478"/>
        <dbReference type="Rhea" id="RHEA-COMP:9563"/>
        <dbReference type="Rhea" id="RHEA-COMP:9564"/>
        <dbReference type="ChEBI" id="CHEBI:11173"/>
        <dbReference type="ChEBI" id="CHEBI:15378"/>
        <dbReference type="ChEBI" id="CHEBI:16526"/>
        <dbReference type="ChEBI" id="CHEBI:33019"/>
        <dbReference type="ChEBI" id="CHEBI:55437"/>
        <dbReference type="ChEBI" id="CHEBI:58914"/>
        <dbReference type="EC" id="2.5.1.74"/>
    </reaction>
</comment>
<dbReference type="Proteomes" id="UP001200110">
    <property type="component" value="Unassembled WGS sequence"/>
</dbReference>
<sequence length="289" mass="29798">MATVNEWIQGARPRTLPNAVSPVVVGVGAAAHLGEVTWWKAVLALVVALALIIGVNFANDYSDGVRGTDDDRVGPMRLVGSKAARPGAVKAAAFICFGIAAAAGLAVAITTAYWLIAVGVVCIAGAWFYTGGKKPYGYLGFGEIAVFVFFGLVAVLGTQYVTCGRVNWIGGVCAVAVGSFSSAVLVVNNLRDIPTDRESGKITLAVRLGENGTRGLFAFLIALPFVMTIVLTPVTTFALAGLLAAPLAVAAVRPVLAGDRGRDLVPSLATTGQAMLMWAVMTGFALGLT</sequence>
<reference evidence="10 11" key="1">
    <citation type="submission" date="2022-01" db="EMBL/GenBank/DDBJ databases">
        <authorList>
            <person name="Huang Y."/>
        </authorList>
    </citation>
    <scope>NUCLEOTIDE SEQUENCE [LARGE SCALE GENOMIC DNA]</scope>
    <source>
        <strain evidence="10 11">HY366</strain>
    </source>
</reference>
<dbReference type="Pfam" id="PF01040">
    <property type="entry name" value="UbiA"/>
    <property type="match status" value="1"/>
</dbReference>
<evidence type="ECO:0000256" key="4">
    <source>
        <dbReference type="ARBA" id="ARBA00022679"/>
    </source>
</evidence>
<keyword evidence="2 8" id="KW-0474">Menaquinone biosynthesis</keyword>
<evidence type="ECO:0000256" key="1">
    <source>
        <dbReference type="ARBA" id="ARBA00004141"/>
    </source>
</evidence>
<feature type="transmembrane region" description="Helical" evidence="8">
    <location>
        <begin position="168"/>
        <end position="190"/>
    </location>
</feature>
<evidence type="ECO:0000256" key="7">
    <source>
        <dbReference type="ARBA" id="ARBA00023136"/>
    </source>
</evidence>
<feature type="transmembrane region" description="Helical" evidence="8">
    <location>
        <begin position="136"/>
        <end position="156"/>
    </location>
</feature>
<gene>
    <name evidence="8" type="primary">menA</name>
    <name evidence="10" type="ORF">L5G33_14505</name>
</gene>
<dbReference type="InterPro" id="IPR026046">
    <property type="entry name" value="UBIAD1"/>
</dbReference>
<dbReference type="InterPro" id="IPR044878">
    <property type="entry name" value="UbiA_sf"/>
</dbReference>
<dbReference type="EC" id="2.5.1.74" evidence="8 9"/>